<dbReference type="InterPro" id="IPR012674">
    <property type="entry name" value="Calycin"/>
</dbReference>
<dbReference type="EMBL" id="KC246778">
    <property type="protein sequence ID" value="AHF23904.1"/>
    <property type="molecule type" value="Genomic_DNA"/>
</dbReference>
<proteinExistence type="predicted"/>
<dbReference type="Pfam" id="PF09148">
    <property type="entry name" value="DUF1934"/>
    <property type="match status" value="1"/>
</dbReference>
<accession>W0FKD8</accession>
<sequence length="124" mass="14229">MYEDPFYASGTYEESEDFIKYMWREKHSEKEQVSDFSLMLDKKTRVCSVTRNGDINSIMNFDPENETRGALNTVYGVIDVKIRTEYVNVPNALADGIEISYVIDAGSTEPVKNTFLIKRLLQSP</sequence>
<protein>
    <submittedName>
        <fullName evidence="1">Uncharacterized protein</fullName>
    </submittedName>
</protein>
<dbReference type="Gene3D" id="2.40.128.20">
    <property type="match status" value="1"/>
</dbReference>
<dbReference type="InterPro" id="IPR015231">
    <property type="entry name" value="DUF1934"/>
</dbReference>
<dbReference type="SUPFAM" id="SSF50814">
    <property type="entry name" value="Lipocalins"/>
    <property type="match status" value="1"/>
</dbReference>
<evidence type="ECO:0000313" key="1">
    <source>
        <dbReference type="EMBL" id="AHF23904.1"/>
    </source>
</evidence>
<organism evidence="1">
    <name type="scientific">uncultured bacterium Contig1759</name>
    <dbReference type="NCBI Taxonomy" id="1393502"/>
    <lineage>
        <taxon>Bacteria</taxon>
        <taxon>environmental samples</taxon>
    </lineage>
</organism>
<dbReference type="AlphaFoldDB" id="W0FKD8"/>
<reference evidence="1" key="1">
    <citation type="journal article" date="2013" name="PLoS ONE">
        <title>Metagenomic insights into the carbohydrate-active enzymes carried by the microorganisms adhering to solid digesta in the rumen of cows.</title>
        <authorList>
            <person name="Wang L."/>
            <person name="Hatem A."/>
            <person name="Catalyurek U.V."/>
            <person name="Morrison M."/>
            <person name="Yu Z."/>
        </authorList>
    </citation>
    <scope>NUCLEOTIDE SEQUENCE</scope>
</reference>
<name>W0FKD8_9BACT</name>